<keyword evidence="3" id="KW-0547">Nucleotide-binding</keyword>
<dbReference type="OrthoDB" id="191465at2"/>
<evidence type="ECO:0000313" key="10">
    <source>
        <dbReference type="Proteomes" id="UP000598196"/>
    </source>
</evidence>
<dbReference type="EMBL" id="BMLP01000005">
    <property type="protein sequence ID" value="GGO34551.1"/>
    <property type="molecule type" value="Genomic_DNA"/>
</dbReference>
<protein>
    <recommendedName>
        <fullName evidence="11">Four-carbon acid sugar kinase family protein</fullName>
    </recommendedName>
</protein>
<evidence type="ECO:0008006" key="11">
    <source>
        <dbReference type="Google" id="ProtNLM"/>
    </source>
</evidence>
<dbReference type="Pfam" id="PF07005">
    <property type="entry name" value="SBD_N"/>
    <property type="match status" value="1"/>
</dbReference>
<feature type="domain" description="Four-carbon acid sugar kinase nucleotide binding" evidence="8">
    <location>
        <begin position="251"/>
        <end position="406"/>
    </location>
</feature>
<evidence type="ECO:0000256" key="6">
    <source>
        <dbReference type="ARBA" id="ARBA00023277"/>
    </source>
</evidence>
<evidence type="ECO:0000259" key="7">
    <source>
        <dbReference type="Pfam" id="PF07005"/>
    </source>
</evidence>
<evidence type="ECO:0000256" key="1">
    <source>
        <dbReference type="ARBA" id="ARBA00005715"/>
    </source>
</evidence>
<dbReference type="Gene3D" id="3.40.50.10840">
    <property type="entry name" value="Putative sugar-binding, N-terminal domain"/>
    <property type="match status" value="1"/>
</dbReference>
<keyword evidence="2" id="KW-0808">Transferase</keyword>
<dbReference type="Pfam" id="PF17042">
    <property type="entry name" value="NBD_C"/>
    <property type="match status" value="1"/>
</dbReference>
<evidence type="ECO:0000313" key="9">
    <source>
        <dbReference type="EMBL" id="GGO34551.1"/>
    </source>
</evidence>
<dbReference type="InterPro" id="IPR037051">
    <property type="entry name" value="4-carb_acid_sugar_kinase_N_sf"/>
</dbReference>
<keyword evidence="10" id="KW-1185">Reference proteome</keyword>
<keyword evidence="5" id="KW-0067">ATP-binding</keyword>
<dbReference type="AlphaFoldDB" id="A0A917YN77"/>
<feature type="domain" description="Four-carbon acid sugar kinase N-terminal" evidence="7">
    <location>
        <begin position="5"/>
        <end position="212"/>
    </location>
</feature>
<comment type="similarity">
    <text evidence="1">Belongs to the four-carbon acid sugar kinase family.</text>
</comment>
<dbReference type="InterPro" id="IPR042213">
    <property type="entry name" value="NBD_C_sf"/>
</dbReference>
<proteinExistence type="inferred from homology"/>
<keyword evidence="4" id="KW-0418">Kinase</keyword>
<name>A0A917YN77_9RHOB</name>
<evidence type="ECO:0000259" key="8">
    <source>
        <dbReference type="Pfam" id="PF17042"/>
    </source>
</evidence>
<dbReference type="GO" id="GO:0016301">
    <property type="term" value="F:kinase activity"/>
    <property type="evidence" value="ECO:0007669"/>
    <property type="project" value="UniProtKB-KW"/>
</dbReference>
<sequence>MQSALGIIADDFTGAVMIAGMLEGAGFACPVLFQPEGISGQADVLIAATRCRTRPADEARAEIALWYDTLVDAGCARVAYKACASFDSTAQGNIGPAADLLAARTGRRPILLSAGFPRFGATVHQGYLFYRNRLVSDSIKRLDPLTPMEDPDLVRFLGRQTKHPVALVSHLTLQGGLEAAAAAVSAHARQGAGHVLLDASDDGDVEISADLARRLDLPVVASDPLIVALAKRLARPSAVPARAPPASGPVAVLAGSTGPVVLAQLAALSATHPVLTLDLLEPGGIDGLVTRALNWAAAQSGSFAITTATDADGLARSQSVYGAVGAARRAEAVLAAVAAGLRISGHRHFAVAGGETSGAVVAALGLQRARALPEGRLGLGTCLSDADGDPLWLFLKPGKLGAVDVLQQAIAEGERRAR</sequence>
<gene>
    <name evidence="9" type="ORF">GCM10010991_25550</name>
</gene>
<keyword evidence="6" id="KW-0119">Carbohydrate metabolism</keyword>
<reference evidence="9 10" key="1">
    <citation type="journal article" date="2014" name="Int. J. Syst. Evol. Microbiol.">
        <title>Complete genome sequence of Corynebacterium casei LMG S-19264T (=DSM 44701T), isolated from a smear-ripened cheese.</title>
        <authorList>
            <consortium name="US DOE Joint Genome Institute (JGI-PGF)"/>
            <person name="Walter F."/>
            <person name="Albersmeier A."/>
            <person name="Kalinowski J."/>
            <person name="Ruckert C."/>
        </authorList>
    </citation>
    <scope>NUCLEOTIDE SEQUENCE [LARGE SCALE GENOMIC DNA]</scope>
    <source>
        <strain evidence="9 10">CGMCC 1.7029</strain>
    </source>
</reference>
<evidence type="ECO:0000256" key="5">
    <source>
        <dbReference type="ARBA" id="ARBA00022840"/>
    </source>
</evidence>
<dbReference type="GO" id="GO:0005524">
    <property type="term" value="F:ATP binding"/>
    <property type="evidence" value="ECO:0007669"/>
    <property type="project" value="UniProtKB-KW"/>
</dbReference>
<organism evidence="9 10">
    <name type="scientific">Gemmobacter aquaticus</name>
    <dbReference type="NCBI Taxonomy" id="490185"/>
    <lineage>
        <taxon>Bacteria</taxon>
        <taxon>Pseudomonadati</taxon>
        <taxon>Pseudomonadota</taxon>
        <taxon>Alphaproteobacteria</taxon>
        <taxon>Rhodobacterales</taxon>
        <taxon>Paracoccaceae</taxon>
        <taxon>Gemmobacter</taxon>
    </lineage>
</organism>
<dbReference type="Gene3D" id="3.40.980.20">
    <property type="entry name" value="Four-carbon acid sugar kinase, nucleotide binding domain"/>
    <property type="match status" value="1"/>
</dbReference>
<evidence type="ECO:0000256" key="2">
    <source>
        <dbReference type="ARBA" id="ARBA00022679"/>
    </source>
</evidence>
<dbReference type="SUPFAM" id="SSF142764">
    <property type="entry name" value="YgbK-like"/>
    <property type="match status" value="1"/>
</dbReference>
<dbReference type="InterPro" id="IPR031475">
    <property type="entry name" value="NBD_C"/>
</dbReference>
<dbReference type="InterPro" id="IPR010737">
    <property type="entry name" value="4-carb_acid_sugar_kinase_N"/>
</dbReference>
<comment type="caution">
    <text evidence="9">The sequence shown here is derived from an EMBL/GenBank/DDBJ whole genome shotgun (WGS) entry which is preliminary data.</text>
</comment>
<evidence type="ECO:0000256" key="3">
    <source>
        <dbReference type="ARBA" id="ARBA00022741"/>
    </source>
</evidence>
<evidence type="ECO:0000256" key="4">
    <source>
        <dbReference type="ARBA" id="ARBA00022777"/>
    </source>
</evidence>
<dbReference type="RefSeq" id="WP_146287581.1">
    <property type="nucleotide sequence ID" value="NZ_BMLP01000005.1"/>
</dbReference>
<dbReference type="Proteomes" id="UP000598196">
    <property type="component" value="Unassembled WGS sequence"/>
</dbReference>
<accession>A0A917YN77</accession>